<name>A0A2P2N329_RHIMU</name>
<organism evidence="1">
    <name type="scientific">Rhizophora mucronata</name>
    <name type="common">Asiatic mangrove</name>
    <dbReference type="NCBI Taxonomy" id="61149"/>
    <lineage>
        <taxon>Eukaryota</taxon>
        <taxon>Viridiplantae</taxon>
        <taxon>Streptophyta</taxon>
        <taxon>Embryophyta</taxon>
        <taxon>Tracheophyta</taxon>
        <taxon>Spermatophyta</taxon>
        <taxon>Magnoliopsida</taxon>
        <taxon>eudicotyledons</taxon>
        <taxon>Gunneridae</taxon>
        <taxon>Pentapetalae</taxon>
        <taxon>rosids</taxon>
        <taxon>fabids</taxon>
        <taxon>Malpighiales</taxon>
        <taxon>Rhizophoraceae</taxon>
        <taxon>Rhizophora</taxon>
    </lineage>
</organism>
<proteinExistence type="predicted"/>
<dbReference type="AlphaFoldDB" id="A0A2P2N329"/>
<reference evidence="1" key="1">
    <citation type="submission" date="2018-02" db="EMBL/GenBank/DDBJ databases">
        <title>Rhizophora mucronata_Transcriptome.</title>
        <authorList>
            <person name="Meera S.P."/>
            <person name="Sreeshan A."/>
            <person name="Augustine A."/>
        </authorList>
    </citation>
    <scope>NUCLEOTIDE SEQUENCE</scope>
    <source>
        <tissue evidence="1">Leaf</tissue>
    </source>
</reference>
<accession>A0A2P2N329</accession>
<dbReference type="EMBL" id="GGEC01056400">
    <property type="protein sequence ID" value="MBX36884.1"/>
    <property type="molecule type" value="Transcribed_RNA"/>
</dbReference>
<sequence length="35" mass="4129">MQRKLVHDTQNLWQQSTVYCIATRKLVLNNGEKVI</sequence>
<evidence type="ECO:0000313" key="1">
    <source>
        <dbReference type="EMBL" id="MBX36884.1"/>
    </source>
</evidence>
<protein>
    <submittedName>
        <fullName evidence="1">Uncharacterized protein</fullName>
    </submittedName>
</protein>